<accession>A7HS50</accession>
<feature type="domain" description="LysM" evidence="2">
    <location>
        <begin position="268"/>
        <end position="317"/>
    </location>
</feature>
<dbReference type="PANTHER" id="PTHR34700">
    <property type="entry name" value="POTASSIUM BINDING PROTEIN KBP"/>
    <property type="match status" value="1"/>
</dbReference>
<dbReference type="KEGG" id="pla:Plav_1112"/>
<dbReference type="Pfam" id="PF01476">
    <property type="entry name" value="LysM"/>
    <property type="match status" value="1"/>
</dbReference>
<dbReference type="Proteomes" id="UP000006377">
    <property type="component" value="Chromosome"/>
</dbReference>
<dbReference type="STRING" id="402881.Plav_1112"/>
<dbReference type="eggNOG" id="COG1652">
    <property type="taxonomic scope" value="Bacteria"/>
</dbReference>
<dbReference type="InterPro" id="IPR052196">
    <property type="entry name" value="Bact_Kbp"/>
</dbReference>
<dbReference type="InterPro" id="IPR013783">
    <property type="entry name" value="Ig-like_fold"/>
</dbReference>
<dbReference type="InterPro" id="IPR036779">
    <property type="entry name" value="LysM_dom_sf"/>
</dbReference>
<evidence type="ECO:0000313" key="3">
    <source>
        <dbReference type="EMBL" id="ABS62733.1"/>
    </source>
</evidence>
<gene>
    <name evidence="3" type="ordered locus">Plav_1112</name>
</gene>
<dbReference type="SMART" id="SM00257">
    <property type="entry name" value="LysM"/>
    <property type="match status" value="1"/>
</dbReference>
<dbReference type="PROSITE" id="PS51782">
    <property type="entry name" value="LYSM"/>
    <property type="match status" value="1"/>
</dbReference>
<sequence>MKIGAIVGAFVVALIILVGGYWFFFRGGTEPAPAEIATQSDTSTDEGEAEEAADPAIPTFDIVRVQRDGSALAAGRSLPGARVELKANGETVAEVTADERGEWVALLEEPLKPGTIELRLTANNPDGSVKDSLQVVTVNVPEDTSKPALVVRSEPGKASTVLQGPGVPADAGSLVLETVDYDEKGNVIISGRADAGAGVRIYLGGELVGETSADASGRWEIRPENEIAPGQYALRVDQLDGEGRVVGRVEVPFERGEPAAVLAALRDGKVVIQPGNNLWTIAHNLYGSGFSYTVIYEANRSQIRDPNLIYPGQVLETPGLSH</sequence>
<name>A7HS50_PARL1</name>
<dbReference type="HOGENOM" id="CLU_025322_0_1_5"/>
<dbReference type="Gene3D" id="2.60.40.10">
    <property type="entry name" value="Immunoglobulins"/>
    <property type="match status" value="2"/>
</dbReference>
<proteinExistence type="predicted"/>
<keyword evidence="1" id="KW-0472">Membrane</keyword>
<protein>
    <submittedName>
        <fullName evidence="3">Peptidoglycan-binding LysM</fullName>
    </submittedName>
</protein>
<evidence type="ECO:0000256" key="1">
    <source>
        <dbReference type="SAM" id="Phobius"/>
    </source>
</evidence>
<evidence type="ECO:0000313" key="4">
    <source>
        <dbReference type="Proteomes" id="UP000006377"/>
    </source>
</evidence>
<reference evidence="3 4" key="1">
    <citation type="journal article" date="2011" name="Stand. Genomic Sci.">
        <title>Complete genome sequence of Parvibaculum lavamentivorans type strain (DS-1(T)).</title>
        <authorList>
            <person name="Schleheck D."/>
            <person name="Weiss M."/>
            <person name="Pitluck S."/>
            <person name="Bruce D."/>
            <person name="Land M.L."/>
            <person name="Han S."/>
            <person name="Saunders E."/>
            <person name="Tapia R."/>
            <person name="Detter C."/>
            <person name="Brettin T."/>
            <person name="Han J."/>
            <person name="Woyke T."/>
            <person name="Goodwin L."/>
            <person name="Pennacchio L."/>
            <person name="Nolan M."/>
            <person name="Cook A.M."/>
            <person name="Kjelleberg S."/>
            <person name="Thomas T."/>
        </authorList>
    </citation>
    <scope>NUCLEOTIDE SEQUENCE [LARGE SCALE GENOMIC DNA]</scope>
    <source>
        <strain evidence="4">DS-1 / DSM 13023 / NCIMB 13966</strain>
    </source>
</reference>
<dbReference type="PANTHER" id="PTHR34700:SF4">
    <property type="entry name" value="PHAGE-LIKE ELEMENT PBSX PROTEIN XKDP"/>
    <property type="match status" value="1"/>
</dbReference>
<keyword evidence="1" id="KW-0812">Transmembrane</keyword>
<evidence type="ECO:0000259" key="2">
    <source>
        <dbReference type="PROSITE" id="PS51782"/>
    </source>
</evidence>
<organism evidence="3 4">
    <name type="scientific">Parvibaculum lavamentivorans (strain DS-1 / DSM 13023 / NCIMB 13966)</name>
    <dbReference type="NCBI Taxonomy" id="402881"/>
    <lineage>
        <taxon>Bacteria</taxon>
        <taxon>Pseudomonadati</taxon>
        <taxon>Pseudomonadota</taxon>
        <taxon>Alphaproteobacteria</taxon>
        <taxon>Hyphomicrobiales</taxon>
        <taxon>Parvibaculaceae</taxon>
        <taxon>Parvibaculum</taxon>
    </lineage>
</organism>
<dbReference type="AlphaFoldDB" id="A7HS50"/>
<dbReference type="EMBL" id="CP000774">
    <property type="protein sequence ID" value="ABS62733.1"/>
    <property type="molecule type" value="Genomic_DNA"/>
</dbReference>
<dbReference type="InterPro" id="IPR018392">
    <property type="entry name" value="LysM"/>
</dbReference>
<dbReference type="CDD" id="cd00118">
    <property type="entry name" value="LysM"/>
    <property type="match status" value="1"/>
</dbReference>
<dbReference type="RefSeq" id="WP_012109990.1">
    <property type="nucleotide sequence ID" value="NC_009719.1"/>
</dbReference>
<keyword evidence="1" id="KW-1133">Transmembrane helix</keyword>
<dbReference type="Gene3D" id="3.10.350.10">
    <property type="entry name" value="LysM domain"/>
    <property type="match status" value="1"/>
</dbReference>
<keyword evidence="4" id="KW-1185">Reference proteome</keyword>
<feature type="transmembrane region" description="Helical" evidence="1">
    <location>
        <begin position="6"/>
        <end position="25"/>
    </location>
</feature>
<dbReference type="OrthoDB" id="370541at2"/>